<sequence length="42" mass="4550">MTALVTLAFAAMVFSFACLRQRGNGEGNWGDLMIPVIVTHNP</sequence>
<feature type="signal peptide" evidence="1">
    <location>
        <begin position="1"/>
        <end position="17"/>
    </location>
</feature>
<organism evidence="2 3">
    <name type="scientific">Brucella daejeonensis</name>
    <dbReference type="NCBI Taxonomy" id="659015"/>
    <lineage>
        <taxon>Bacteria</taxon>
        <taxon>Pseudomonadati</taxon>
        <taxon>Pseudomonadota</taxon>
        <taxon>Alphaproteobacteria</taxon>
        <taxon>Hyphomicrobiales</taxon>
        <taxon>Brucellaceae</taxon>
        <taxon>Brucella/Ochrobactrum group</taxon>
        <taxon>Brucella</taxon>
    </lineage>
</organism>
<dbReference type="EMBL" id="JACIJG010000012">
    <property type="protein sequence ID" value="MBB5703323.1"/>
    <property type="molecule type" value="Genomic_DNA"/>
</dbReference>
<gene>
    <name evidence="2" type="ORF">FHS76_003223</name>
</gene>
<name>A0A7W9AZ73_9HYPH</name>
<feature type="chain" id="PRO_5030843503" evidence="1">
    <location>
        <begin position="18"/>
        <end position="42"/>
    </location>
</feature>
<evidence type="ECO:0000313" key="2">
    <source>
        <dbReference type="EMBL" id="MBB5703323.1"/>
    </source>
</evidence>
<dbReference type="Proteomes" id="UP000555546">
    <property type="component" value="Unassembled WGS sequence"/>
</dbReference>
<dbReference type="AlphaFoldDB" id="A0A7W9AZ73"/>
<dbReference type="RefSeq" id="WP_268902735.1">
    <property type="nucleotide sequence ID" value="NZ_JACIJG010000012.1"/>
</dbReference>
<evidence type="ECO:0000256" key="1">
    <source>
        <dbReference type="SAM" id="SignalP"/>
    </source>
</evidence>
<keyword evidence="3" id="KW-1185">Reference proteome</keyword>
<reference evidence="2 3" key="1">
    <citation type="submission" date="2020-08" db="EMBL/GenBank/DDBJ databases">
        <title>Genomic Encyclopedia of Type Strains, Phase IV (KMG-IV): sequencing the most valuable type-strain genomes for metagenomic binning, comparative biology and taxonomic classification.</title>
        <authorList>
            <person name="Goeker M."/>
        </authorList>
    </citation>
    <scope>NUCLEOTIDE SEQUENCE [LARGE SCALE GENOMIC DNA]</scope>
    <source>
        <strain evidence="2 3">DSM 26944</strain>
    </source>
</reference>
<evidence type="ECO:0000313" key="3">
    <source>
        <dbReference type="Proteomes" id="UP000555546"/>
    </source>
</evidence>
<comment type="caution">
    <text evidence="2">The sequence shown here is derived from an EMBL/GenBank/DDBJ whole genome shotgun (WGS) entry which is preliminary data.</text>
</comment>
<keyword evidence="1" id="KW-0732">Signal</keyword>
<protein>
    <submittedName>
        <fullName evidence="2">Uncharacterized protein</fullName>
    </submittedName>
</protein>
<proteinExistence type="predicted"/>
<accession>A0A7W9AZ73</accession>